<feature type="transmembrane region" description="Helical" evidence="1">
    <location>
        <begin position="67"/>
        <end position="86"/>
    </location>
</feature>
<name>A0A376KT49_ECOLX</name>
<evidence type="ECO:0000256" key="1">
    <source>
        <dbReference type="SAM" id="Phobius"/>
    </source>
</evidence>
<sequence>MILKSAISADSLLAKDAFRASFHLHFLRNHGITNKISLVSYIVWQERYATDITDPQSGEFMTIKNKMLLGALLLVTSAAWAAPATAGSTNTSGNF</sequence>
<gene>
    <name evidence="2" type="primary">rcnB_2</name>
    <name evidence="2" type="ORF">NCTC10418_02791</name>
</gene>
<organism evidence="2 3">
    <name type="scientific">Escherichia coli</name>
    <dbReference type="NCBI Taxonomy" id="562"/>
    <lineage>
        <taxon>Bacteria</taxon>
        <taxon>Pseudomonadati</taxon>
        <taxon>Pseudomonadota</taxon>
        <taxon>Gammaproteobacteria</taxon>
        <taxon>Enterobacterales</taxon>
        <taxon>Enterobacteriaceae</taxon>
        <taxon>Escherichia</taxon>
    </lineage>
</organism>
<evidence type="ECO:0000313" key="3">
    <source>
        <dbReference type="Proteomes" id="UP000255460"/>
    </source>
</evidence>
<dbReference type="EMBL" id="UFZQ01000001">
    <property type="protein sequence ID" value="STE85197.1"/>
    <property type="molecule type" value="Genomic_DNA"/>
</dbReference>
<keyword evidence="1" id="KW-1133">Transmembrane helix</keyword>
<evidence type="ECO:0000313" key="2">
    <source>
        <dbReference type="EMBL" id="STE85197.1"/>
    </source>
</evidence>
<proteinExistence type="predicted"/>
<dbReference type="AlphaFoldDB" id="A0A376KT49"/>
<keyword evidence="1" id="KW-0472">Membrane</keyword>
<dbReference type="Proteomes" id="UP000255460">
    <property type="component" value="Unassembled WGS sequence"/>
</dbReference>
<accession>A0A376KT49</accession>
<keyword evidence="1 2" id="KW-0812">Transmembrane</keyword>
<protein>
    <submittedName>
        <fullName evidence="2">Putative transmembrane protein</fullName>
    </submittedName>
</protein>
<reference evidence="2 3" key="1">
    <citation type="submission" date="2018-06" db="EMBL/GenBank/DDBJ databases">
        <authorList>
            <consortium name="Pathogen Informatics"/>
            <person name="Doyle S."/>
        </authorList>
    </citation>
    <scope>NUCLEOTIDE SEQUENCE [LARGE SCALE GENOMIC DNA]</scope>
    <source>
        <strain evidence="2 3">NCTC10418</strain>
    </source>
</reference>